<dbReference type="PROSITE" id="PS00787">
    <property type="entry name" value="CHORISMATE_SYNTHASE_1"/>
    <property type="match status" value="1"/>
</dbReference>
<dbReference type="HAMAP" id="MF_00300">
    <property type="entry name" value="Chorismate_synth"/>
    <property type="match status" value="1"/>
</dbReference>
<keyword evidence="4 7" id="KW-0028">Amino-acid biosynthesis</keyword>
<dbReference type="CDD" id="cd07304">
    <property type="entry name" value="Chorismate_synthase"/>
    <property type="match status" value="1"/>
</dbReference>
<dbReference type="EC" id="4.2.3.5" evidence="3 7"/>
<dbReference type="Pfam" id="PF01264">
    <property type="entry name" value="Chorismate_synt"/>
    <property type="match status" value="1"/>
</dbReference>
<dbReference type="PROSITE" id="PS00788">
    <property type="entry name" value="CHORISMATE_SYNTHASE_2"/>
    <property type="match status" value="1"/>
</dbReference>
<comment type="similarity">
    <text evidence="2 7 8">Belongs to the chorismate synthase family.</text>
</comment>
<keyword evidence="7" id="KW-0521">NADP</keyword>
<dbReference type="Gene3D" id="3.60.150.10">
    <property type="entry name" value="Chorismate synthase AroC"/>
    <property type="match status" value="1"/>
</dbReference>
<evidence type="ECO:0000256" key="4">
    <source>
        <dbReference type="ARBA" id="ARBA00022605"/>
    </source>
</evidence>
<comment type="pathway">
    <text evidence="1 7 8">Metabolic intermediate biosynthesis; chorismate biosynthesis; chorismate from D-erythrose 4-phosphate and phosphoenolpyruvate: step 7/7.</text>
</comment>
<dbReference type="PANTHER" id="PTHR21085:SF0">
    <property type="entry name" value="CHORISMATE SYNTHASE"/>
    <property type="match status" value="1"/>
</dbReference>
<dbReference type="EMBL" id="CP123443">
    <property type="protein sequence ID" value="WGK70347.1"/>
    <property type="molecule type" value="Genomic_DNA"/>
</dbReference>
<evidence type="ECO:0000256" key="8">
    <source>
        <dbReference type="RuleBase" id="RU000605"/>
    </source>
</evidence>
<keyword evidence="11" id="KW-1185">Reference proteome</keyword>
<feature type="binding site" evidence="7">
    <location>
        <begin position="125"/>
        <end position="127"/>
    </location>
    <ligand>
        <name>FMN</name>
        <dbReference type="ChEBI" id="CHEBI:58210"/>
    </ligand>
</feature>
<proteinExistence type="inferred from homology"/>
<accession>A0ABY8MJY6</accession>
<evidence type="ECO:0000256" key="3">
    <source>
        <dbReference type="ARBA" id="ARBA00013036"/>
    </source>
</evidence>
<dbReference type="RefSeq" id="WP_326928558.1">
    <property type="nucleotide sequence ID" value="NZ_CP123443.1"/>
</dbReference>
<keyword evidence="7" id="KW-0274">FAD</keyword>
<comment type="function">
    <text evidence="7">Catalyzes the anti-1,4-elimination of the C-3 phosphate and the C-6 proR hydrogen from 5-enolpyruvylshikimate-3-phosphate (EPSP) to yield chorismate, which is the branch point compound that serves as the starting substrate for the three terminal pathways of aromatic amino acid biosynthesis. This reaction introduces a second double bond into the aromatic ring system.</text>
</comment>
<comment type="subunit">
    <text evidence="7">Homotetramer.</text>
</comment>
<organism evidence="10 11">
    <name type="scientific">Candidatus Haliotispira prima</name>
    <dbReference type="NCBI Taxonomy" id="3034016"/>
    <lineage>
        <taxon>Bacteria</taxon>
        <taxon>Pseudomonadati</taxon>
        <taxon>Spirochaetota</taxon>
        <taxon>Spirochaetia</taxon>
        <taxon>Spirochaetales</taxon>
        <taxon>Spirochaetaceae</taxon>
        <taxon>Candidatus Haliotispira</taxon>
    </lineage>
</organism>
<feature type="region of interest" description="Disordered" evidence="9">
    <location>
        <begin position="376"/>
        <end position="402"/>
    </location>
</feature>
<dbReference type="SUPFAM" id="SSF103263">
    <property type="entry name" value="Chorismate synthase, AroC"/>
    <property type="match status" value="1"/>
</dbReference>
<comment type="catalytic activity">
    <reaction evidence="7 8">
        <text>5-O-(1-carboxyvinyl)-3-phosphoshikimate = chorismate + phosphate</text>
        <dbReference type="Rhea" id="RHEA:21020"/>
        <dbReference type="ChEBI" id="CHEBI:29748"/>
        <dbReference type="ChEBI" id="CHEBI:43474"/>
        <dbReference type="ChEBI" id="CHEBI:57701"/>
        <dbReference type="EC" id="4.2.3.5"/>
    </reaction>
</comment>
<feature type="compositionally biased region" description="Polar residues" evidence="9">
    <location>
        <begin position="388"/>
        <end position="402"/>
    </location>
</feature>
<dbReference type="NCBIfam" id="NF003793">
    <property type="entry name" value="PRK05382.1"/>
    <property type="match status" value="1"/>
</dbReference>
<evidence type="ECO:0000313" key="10">
    <source>
        <dbReference type="EMBL" id="WGK70347.1"/>
    </source>
</evidence>
<name>A0ABY8MJY6_9SPIO</name>
<keyword evidence="7" id="KW-0288">FMN</keyword>
<evidence type="ECO:0000313" key="11">
    <source>
        <dbReference type="Proteomes" id="UP001228690"/>
    </source>
</evidence>
<feature type="binding site" evidence="7">
    <location>
        <position position="288"/>
    </location>
    <ligand>
        <name>FMN</name>
        <dbReference type="ChEBI" id="CHEBI:58210"/>
    </ligand>
</feature>
<comment type="caution">
    <text evidence="7">Lacks conserved residue(s) required for the propagation of feature annotation.</text>
</comment>
<protein>
    <recommendedName>
        <fullName evidence="3 7">Chorismate synthase</fullName>
        <shortName evidence="7">CS</shortName>
        <ecNumber evidence="3 7">4.2.3.5</ecNumber>
    </recommendedName>
    <alternativeName>
        <fullName evidence="7">5-enolpyruvylshikimate-3-phosphate phospholyase</fullName>
    </alternativeName>
</protein>
<feature type="binding site" evidence="7">
    <location>
        <position position="48"/>
    </location>
    <ligand>
        <name>NADP(+)</name>
        <dbReference type="ChEBI" id="CHEBI:58349"/>
    </ligand>
</feature>
<comment type="cofactor">
    <cofactor evidence="7 8">
        <name>FMNH2</name>
        <dbReference type="ChEBI" id="CHEBI:57618"/>
    </cofactor>
    <text evidence="7 8">Reduced FMN (FMNH(2)).</text>
</comment>
<evidence type="ECO:0000256" key="6">
    <source>
        <dbReference type="ARBA" id="ARBA00023239"/>
    </source>
</evidence>
<keyword evidence="6 7" id="KW-0456">Lyase</keyword>
<dbReference type="Proteomes" id="UP001228690">
    <property type="component" value="Chromosome"/>
</dbReference>
<evidence type="ECO:0000256" key="1">
    <source>
        <dbReference type="ARBA" id="ARBA00005044"/>
    </source>
</evidence>
<dbReference type="InterPro" id="IPR035904">
    <property type="entry name" value="Chorismate_synth_AroC_sf"/>
</dbReference>
<sequence>MAGSSFGGALRISTFGESHGGGVGVIVDGMPPGVPISSEEIQRQLNRRKPGQNEFTTPRTEADCIHVLSGIFEGYTTGTSIGMVLYNQDARSKDYDNIKNSYRPGHADWSYDSKYGFRDWRGSGRASGRETSARVAAGAVARKMLACMGIEILAYTEEAAGIVAQTFDPAVIEQNPFRTCDLEAAQKMEERIREIADSKDSAGGIVACRINGVPAGWGEPVFDKLDADLAKAMLSIGAVKGFAIGSGFEAARMLGSQHNDGFLPAAPGEEGSPDRVGFRSNHAGGVIGGISTGAPIFFRIPVKPTSSISQPQKTINRQHEEIELVVEGRHDPIICPRIVPVVEAMSALVLADHYLRQGTTRVPDFPQDGFPFGIAAPQFQRRGPNPARVSNSAPNSDSDPAS</sequence>
<gene>
    <name evidence="7 10" type="primary">aroC</name>
    <name evidence="10" type="ORF">P0082_05660</name>
</gene>
<evidence type="ECO:0000256" key="9">
    <source>
        <dbReference type="SAM" id="MobiDB-lite"/>
    </source>
</evidence>
<evidence type="ECO:0000256" key="5">
    <source>
        <dbReference type="ARBA" id="ARBA00023141"/>
    </source>
</evidence>
<dbReference type="NCBIfam" id="TIGR00033">
    <property type="entry name" value="aroC"/>
    <property type="match status" value="1"/>
</dbReference>
<dbReference type="PIRSF" id="PIRSF001456">
    <property type="entry name" value="Chorismate_synth"/>
    <property type="match status" value="1"/>
</dbReference>
<reference evidence="10 11" key="1">
    <citation type="submission" date="2023-04" db="EMBL/GenBank/DDBJ databases">
        <title>Spirochaete genome identified in red abalone sample constitutes a novel genus.</title>
        <authorList>
            <person name="Sharma S.P."/>
            <person name="Purcell C.M."/>
            <person name="Hyde J.R."/>
            <person name="Severin A.J."/>
        </authorList>
    </citation>
    <scope>NUCLEOTIDE SEQUENCE [LARGE SCALE GENOMIC DNA]</scope>
    <source>
        <strain evidence="10 11">SP-2023</strain>
    </source>
</reference>
<feature type="binding site" evidence="7">
    <location>
        <begin position="303"/>
        <end position="307"/>
    </location>
    <ligand>
        <name>FMN</name>
        <dbReference type="ChEBI" id="CHEBI:58210"/>
    </ligand>
</feature>
<evidence type="ECO:0000256" key="2">
    <source>
        <dbReference type="ARBA" id="ARBA00008014"/>
    </source>
</evidence>
<dbReference type="GO" id="GO:0004107">
    <property type="term" value="F:chorismate synthase activity"/>
    <property type="evidence" value="ECO:0007669"/>
    <property type="project" value="UniProtKB-EC"/>
</dbReference>
<keyword evidence="7" id="KW-0285">Flavoprotein</keyword>
<dbReference type="InterPro" id="IPR000453">
    <property type="entry name" value="Chorismate_synth"/>
</dbReference>
<dbReference type="InterPro" id="IPR020541">
    <property type="entry name" value="Chorismate_synthase_CS"/>
</dbReference>
<dbReference type="PANTHER" id="PTHR21085">
    <property type="entry name" value="CHORISMATE SYNTHASE"/>
    <property type="match status" value="1"/>
</dbReference>
<evidence type="ECO:0000256" key="7">
    <source>
        <dbReference type="HAMAP-Rule" id="MF_00300"/>
    </source>
</evidence>
<feature type="binding site" evidence="7">
    <location>
        <position position="329"/>
    </location>
    <ligand>
        <name>FMN</name>
        <dbReference type="ChEBI" id="CHEBI:58210"/>
    </ligand>
</feature>
<keyword evidence="5 7" id="KW-0057">Aromatic amino acid biosynthesis</keyword>